<keyword evidence="5" id="KW-0460">Magnesium</keyword>
<dbReference type="InterPro" id="IPR036457">
    <property type="entry name" value="PPM-type-like_dom_sf"/>
</dbReference>
<comment type="cofactor">
    <cofactor evidence="2">
        <name>Mg(2+)</name>
        <dbReference type="ChEBI" id="CHEBI:18420"/>
    </cofactor>
</comment>
<keyword evidence="4" id="KW-0378">Hydrolase</keyword>
<dbReference type="Gene3D" id="3.60.40.10">
    <property type="entry name" value="PPM-type phosphatase domain"/>
    <property type="match status" value="1"/>
</dbReference>
<keyword evidence="6" id="KW-0464">Manganese</keyword>
<evidence type="ECO:0000256" key="4">
    <source>
        <dbReference type="ARBA" id="ARBA00022801"/>
    </source>
</evidence>
<keyword evidence="9" id="KW-1185">Reference proteome</keyword>
<proteinExistence type="predicted"/>
<protein>
    <recommendedName>
        <fullName evidence="7">PPM-type phosphatase domain-containing protein</fullName>
    </recommendedName>
</protein>
<dbReference type="CDD" id="cd00143">
    <property type="entry name" value="PP2Cc"/>
    <property type="match status" value="1"/>
</dbReference>
<accession>A0ABD2XXN5</accession>
<dbReference type="FunFam" id="3.60.40.10:FF:000041">
    <property type="entry name" value="Protein phosphatase 2C 51"/>
    <property type="match status" value="1"/>
</dbReference>
<dbReference type="AlphaFoldDB" id="A0ABD2XXN5"/>
<dbReference type="PROSITE" id="PS51746">
    <property type="entry name" value="PPM_2"/>
    <property type="match status" value="1"/>
</dbReference>
<dbReference type="GO" id="GO:0016787">
    <property type="term" value="F:hydrolase activity"/>
    <property type="evidence" value="ECO:0007669"/>
    <property type="project" value="UniProtKB-KW"/>
</dbReference>
<evidence type="ECO:0000256" key="3">
    <source>
        <dbReference type="ARBA" id="ARBA00022723"/>
    </source>
</evidence>
<evidence type="ECO:0000256" key="6">
    <source>
        <dbReference type="ARBA" id="ARBA00023211"/>
    </source>
</evidence>
<feature type="domain" description="PPM-type phosphatase" evidence="7">
    <location>
        <begin position="66"/>
        <end position="343"/>
    </location>
</feature>
<sequence length="353" mass="38369">MKSTGVVDPPSHFAQMLPEEATTSYTTEGRDKEFKGVVENHPGGLLEEEVARNKVEESSGSMTRLNFGSLSVVGRRRMMEDALTVAPPPGMLAGEYEFFATYDGHGGARVANACQEKLHLLLQNELELELQLGGDRYKSIEGKIDDWTKIMKACFSKMDGEVAIDDSNVGEEERAVGSTAVVVMVGPEELVVANCGDSRAVLCRDGMAMPLSTDHKPDRPDEKERVEAAGGRVINWEGCRVQGVLATSRSIGDHYLKPYVISEPEVTVNKRTDSDDFIIIATDGLWDVVSNDVACDVVRRYLNGRMSKKVLKEPGAAEAAAILAELAIAKGSRDNISVIVVDLKKVGSKVPRT</sequence>
<gene>
    <name evidence="8" type="ORF">ACH5RR_041716</name>
</gene>
<dbReference type="InterPro" id="IPR001932">
    <property type="entry name" value="PPM-type_phosphatase-like_dom"/>
</dbReference>
<keyword evidence="3" id="KW-0479">Metal-binding</keyword>
<name>A0ABD2XXN5_9GENT</name>
<comment type="caution">
    <text evidence="8">The sequence shown here is derived from an EMBL/GenBank/DDBJ whole genome shotgun (WGS) entry which is preliminary data.</text>
</comment>
<organism evidence="8 9">
    <name type="scientific">Cinchona calisaya</name>
    <dbReference type="NCBI Taxonomy" id="153742"/>
    <lineage>
        <taxon>Eukaryota</taxon>
        <taxon>Viridiplantae</taxon>
        <taxon>Streptophyta</taxon>
        <taxon>Embryophyta</taxon>
        <taxon>Tracheophyta</taxon>
        <taxon>Spermatophyta</taxon>
        <taxon>Magnoliopsida</taxon>
        <taxon>eudicotyledons</taxon>
        <taxon>Gunneridae</taxon>
        <taxon>Pentapetalae</taxon>
        <taxon>asterids</taxon>
        <taxon>lamiids</taxon>
        <taxon>Gentianales</taxon>
        <taxon>Rubiaceae</taxon>
        <taxon>Cinchonoideae</taxon>
        <taxon>Cinchoneae</taxon>
        <taxon>Cinchona</taxon>
    </lineage>
</organism>
<dbReference type="SMART" id="SM00331">
    <property type="entry name" value="PP2C_SIG"/>
    <property type="match status" value="1"/>
</dbReference>
<evidence type="ECO:0000256" key="1">
    <source>
        <dbReference type="ARBA" id="ARBA00001936"/>
    </source>
</evidence>
<evidence type="ECO:0000256" key="5">
    <source>
        <dbReference type="ARBA" id="ARBA00022842"/>
    </source>
</evidence>
<dbReference type="SUPFAM" id="SSF81606">
    <property type="entry name" value="PP2C-like"/>
    <property type="match status" value="1"/>
</dbReference>
<dbReference type="PANTHER" id="PTHR47992">
    <property type="entry name" value="PROTEIN PHOSPHATASE"/>
    <property type="match status" value="1"/>
</dbReference>
<dbReference type="SMART" id="SM00332">
    <property type="entry name" value="PP2Cc"/>
    <property type="match status" value="1"/>
</dbReference>
<dbReference type="GO" id="GO:0046872">
    <property type="term" value="F:metal ion binding"/>
    <property type="evidence" value="ECO:0007669"/>
    <property type="project" value="UniProtKB-KW"/>
</dbReference>
<dbReference type="InterPro" id="IPR015655">
    <property type="entry name" value="PP2C"/>
</dbReference>
<reference evidence="8 9" key="1">
    <citation type="submission" date="2024-11" db="EMBL/GenBank/DDBJ databases">
        <title>A near-complete genome assembly of Cinchona calisaya.</title>
        <authorList>
            <person name="Lian D.C."/>
            <person name="Zhao X.W."/>
            <person name="Wei L."/>
        </authorList>
    </citation>
    <scope>NUCLEOTIDE SEQUENCE [LARGE SCALE GENOMIC DNA]</scope>
    <source>
        <tissue evidence="8">Nenye</tissue>
    </source>
</reference>
<dbReference type="Proteomes" id="UP001630127">
    <property type="component" value="Unassembled WGS sequence"/>
</dbReference>
<evidence type="ECO:0000256" key="2">
    <source>
        <dbReference type="ARBA" id="ARBA00001946"/>
    </source>
</evidence>
<dbReference type="Pfam" id="PF00481">
    <property type="entry name" value="PP2C"/>
    <property type="match status" value="1"/>
</dbReference>
<evidence type="ECO:0000313" key="9">
    <source>
        <dbReference type="Proteomes" id="UP001630127"/>
    </source>
</evidence>
<evidence type="ECO:0000259" key="7">
    <source>
        <dbReference type="PROSITE" id="PS51746"/>
    </source>
</evidence>
<dbReference type="EMBL" id="JBJUIK010000017">
    <property type="protein sequence ID" value="KAL3498984.1"/>
    <property type="molecule type" value="Genomic_DNA"/>
</dbReference>
<comment type="cofactor">
    <cofactor evidence="1">
        <name>Mn(2+)</name>
        <dbReference type="ChEBI" id="CHEBI:29035"/>
    </cofactor>
</comment>
<evidence type="ECO:0000313" key="8">
    <source>
        <dbReference type="EMBL" id="KAL3498984.1"/>
    </source>
</evidence>